<accession>A0A6J6VAT5</accession>
<feature type="transmembrane region" description="Helical" evidence="1">
    <location>
        <begin position="9"/>
        <end position="27"/>
    </location>
</feature>
<reference evidence="2" key="1">
    <citation type="submission" date="2020-05" db="EMBL/GenBank/DDBJ databases">
        <authorList>
            <person name="Chiriac C."/>
            <person name="Salcher M."/>
            <person name="Ghai R."/>
            <person name="Kavagutti S V."/>
        </authorList>
    </citation>
    <scope>NUCLEOTIDE SEQUENCE</scope>
</reference>
<organism evidence="2">
    <name type="scientific">freshwater metagenome</name>
    <dbReference type="NCBI Taxonomy" id="449393"/>
    <lineage>
        <taxon>unclassified sequences</taxon>
        <taxon>metagenomes</taxon>
        <taxon>ecological metagenomes</taxon>
    </lineage>
</organism>
<keyword evidence="1" id="KW-0472">Membrane</keyword>
<evidence type="ECO:0000256" key="1">
    <source>
        <dbReference type="SAM" id="Phobius"/>
    </source>
</evidence>
<keyword evidence="1" id="KW-1133">Transmembrane helix</keyword>
<keyword evidence="1" id="KW-0812">Transmembrane</keyword>
<protein>
    <submittedName>
        <fullName evidence="2">Unannotated protein</fullName>
    </submittedName>
</protein>
<sequence>MKNKILTNIYRFAGAATVALGIASVLMPRSGRLW</sequence>
<gene>
    <name evidence="2" type="ORF">UFOPK2806_02218</name>
</gene>
<proteinExistence type="predicted"/>
<dbReference type="EMBL" id="CAEZYY010000044">
    <property type="protein sequence ID" value="CAB4767597.1"/>
    <property type="molecule type" value="Genomic_DNA"/>
</dbReference>
<evidence type="ECO:0000313" key="2">
    <source>
        <dbReference type="EMBL" id="CAB4767597.1"/>
    </source>
</evidence>
<dbReference type="AlphaFoldDB" id="A0A6J6VAT5"/>
<name>A0A6J6VAT5_9ZZZZ</name>